<sequence length="130" mass="14511">MAKHDPDDLTRPTQIKGRGAGSNREGRFEALTKTTEDDGWYRDEVGTLRPPTRVSQERARSIISLNDSPDIPFTQSINPYRGCEHGCNYCYARPSHAYLNLSPGLDFETQLVARTKALISGQDTRVGLNT</sequence>
<gene>
    <name evidence="5" type="ORF">SAMN05216289_11553</name>
</gene>
<dbReference type="GO" id="GO:0003824">
    <property type="term" value="F:catalytic activity"/>
    <property type="evidence" value="ECO:0007669"/>
    <property type="project" value="InterPro"/>
</dbReference>
<dbReference type="PANTHER" id="PTHR43432">
    <property type="entry name" value="SLR0285 PROTEIN"/>
    <property type="match status" value="1"/>
</dbReference>
<protein>
    <recommendedName>
        <fullName evidence="7">Radical SAM protein</fullName>
    </recommendedName>
</protein>
<name>A0A1I4Y7P8_9GAMM</name>
<keyword evidence="1" id="KW-0479">Metal-binding</keyword>
<dbReference type="GO" id="GO:0046872">
    <property type="term" value="F:metal ion binding"/>
    <property type="evidence" value="ECO:0007669"/>
    <property type="project" value="UniProtKB-KW"/>
</dbReference>
<evidence type="ECO:0000313" key="6">
    <source>
        <dbReference type="Proteomes" id="UP000198575"/>
    </source>
</evidence>
<keyword evidence="3" id="KW-0411">Iron-sulfur</keyword>
<evidence type="ECO:0000256" key="1">
    <source>
        <dbReference type="ARBA" id="ARBA00022723"/>
    </source>
</evidence>
<dbReference type="PANTHER" id="PTHR43432:SF3">
    <property type="entry name" value="SLR0285 PROTEIN"/>
    <property type="match status" value="1"/>
</dbReference>
<evidence type="ECO:0000256" key="4">
    <source>
        <dbReference type="SAM" id="MobiDB-lite"/>
    </source>
</evidence>
<evidence type="ECO:0000256" key="3">
    <source>
        <dbReference type="ARBA" id="ARBA00023014"/>
    </source>
</evidence>
<organism evidence="5 6">
    <name type="scientific">Dokdonella immobilis</name>
    <dbReference type="NCBI Taxonomy" id="578942"/>
    <lineage>
        <taxon>Bacteria</taxon>
        <taxon>Pseudomonadati</taxon>
        <taxon>Pseudomonadota</taxon>
        <taxon>Gammaproteobacteria</taxon>
        <taxon>Lysobacterales</taxon>
        <taxon>Rhodanobacteraceae</taxon>
        <taxon>Dokdonella</taxon>
    </lineage>
</organism>
<dbReference type="InterPro" id="IPR040086">
    <property type="entry name" value="MJ0683-like"/>
</dbReference>
<dbReference type="SFLD" id="SFLDS00029">
    <property type="entry name" value="Radical_SAM"/>
    <property type="match status" value="1"/>
</dbReference>
<dbReference type="Proteomes" id="UP000198575">
    <property type="component" value="Unassembled WGS sequence"/>
</dbReference>
<accession>A0A1I4Y7P8</accession>
<feature type="region of interest" description="Disordered" evidence="4">
    <location>
        <begin position="1"/>
        <end position="35"/>
    </location>
</feature>
<dbReference type="OrthoDB" id="9785699at2"/>
<dbReference type="InterPro" id="IPR007197">
    <property type="entry name" value="rSAM"/>
</dbReference>
<feature type="compositionally biased region" description="Basic and acidic residues" evidence="4">
    <location>
        <begin position="1"/>
        <end position="10"/>
    </location>
</feature>
<proteinExistence type="predicted"/>
<dbReference type="GO" id="GO:0051536">
    <property type="term" value="F:iron-sulfur cluster binding"/>
    <property type="evidence" value="ECO:0007669"/>
    <property type="project" value="UniProtKB-KW"/>
</dbReference>
<dbReference type="SFLD" id="SFLDG01084">
    <property type="entry name" value="Uncharacterised_Radical_SAM_Su"/>
    <property type="match status" value="1"/>
</dbReference>
<dbReference type="EMBL" id="FOVF01000015">
    <property type="protein sequence ID" value="SFN33773.1"/>
    <property type="molecule type" value="Genomic_DNA"/>
</dbReference>
<evidence type="ECO:0000256" key="2">
    <source>
        <dbReference type="ARBA" id="ARBA00023004"/>
    </source>
</evidence>
<feature type="compositionally biased region" description="Basic and acidic residues" evidence="4">
    <location>
        <begin position="24"/>
        <end position="35"/>
    </location>
</feature>
<reference evidence="5 6" key="1">
    <citation type="submission" date="2016-10" db="EMBL/GenBank/DDBJ databases">
        <authorList>
            <person name="de Groot N.N."/>
        </authorList>
    </citation>
    <scope>NUCLEOTIDE SEQUENCE [LARGE SCALE GENOMIC DNA]</scope>
    <source>
        <strain evidence="5 6">CGMCC 1.7659</strain>
    </source>
</reference>
<evidence type="ECO:0000313" key="5">
    <source>
        <dbReference type="EMBL" id="SFN33773.1"/>
    </source>
</evidence>
<evidence type="ECO:0008006" key="7">
    <source>
        <dbReference type="Google" id="ProtNLM"/>
    </source>
</evidence>
<dbReference type="AlphaFoldDB" id="A0A1I4Y7P8"/>
<keyword evidence="6" id="KW-1185">Reference proteome</keyword>
<keyword evidence="2" id="KW-0408">Iron</keyword>